<reference evidence="1 2" key="1">
    <citation type="submission" date="2023-01" db="EMBL/GenBank/DDBJ databases">
        <authorList>
            <person name="Whitehead M."/>
        </authorList>
    </citation>
    <scope>NUCLEOTIDE SEQUENCE [LARGE SCALE GENOMIC DNA]</scope>
</reference>
<proteinExistence type="predicted"/>
<dbReference type="EMBL" id="CARXXK010001820">
    <property type="protein sequence ID" value="CAI6377678.1"/>
    <property type="molecule type" value="Genomic_DNA"/>
</dbReference>
<accession>A0AAV0YA31</accession>
<sequence>MSGKYTGLQARIKQVCPHAVYVPCSAHSLNLVGKCAANCCFLAEDFFNLIQNLYVFFSSSTYRWQILSKQLQGNVTIKMLSGTRWSARHDACFSLSYNWKEIIKALEEFENNKLEKPQTRCEPGVC</sequence>
<evidence type="ECO:0000313" key="1">
    <source>
        <dbReference type="EMBL" id="CAI6377678.1"/>
    </source>
</evidence>
<dbReference type="InterPro" id="IPR012337">
    <property type="entry name" value="RNaseH-like_sf"/>
</dbReference>
<protein>
    <recommendedName>
        <fullName evidence="3">DUF4371 domain-containing protein</fullName>
    </recommendedName>
</protein>
<evidence type="ECO:0008006" key="3">
    <source>
        <dbReference type="Google" id="ProtNLM"/>
    </source>
</evidence>
<dbReference type="Proteomes" id="UP001160148">
    <property type="component" value="Unassembled WGS sequence"/>
</dbReference>
<gene>
    <name evidence="1" type="ORF">MEUPH1_LOCUS30901</name>
</gene>
<keyword evidence="2" id="KW-1185">Reference proteome</keyword>
<dbReference type="PANTHER" id="PTHR45749:SF23">
    <property type="entry name" value="ZINC FINGER MYM-TYPE PROTEIN 1-LIKE"/>
    <property type="match status" value="1"/>
</dbReference>
<organism evidence="1 2">
    <name type="scientific">Macrosiphum euphorbiae</name>
    <name type="common">potato aphid</name>
    <dbReference type="NCBI Taxonomy" id="13131"/>
    <lineage>
        <taxon>Eukaryota</taxon>
        <taxon>Metazoa</taxon>
        <taxon>Ecdysozoa</taxon>
        <taxon>Arthropoda</taxon>
        <taxon>Hexapoda</taxon>
        <taxon>Insecta</taxon>
        <taxon>Pterygota</taxon>
        <taxon>Neoptera</taxon>
        <taxon>Paraneoptera</taxon>
        <taxon>Hemiptera</taxon>
        <taxon>Sternorrhyncha</taxon>
        <taxon>Aphidomorpha</taxon>
        <taxon>Aphidoidea</taxon>
        <taxon>Aphididae</taxon>
        <taxon>Macrosiphini</taxon>
        <taxon>Macrosiphum</taxon>
    </lineage>
</organism>
<dbReference type="AlphaFoldDB" id="A0AAV0YA31"/>
<comment type="caution">
    <text evidence="1">The sequence shown here is derived from an EMBL/GenBank/DDBJ whole genome shotgun (WGS) entry which is preliminary data.</text>
</comment>
<dbReference type="PANTHER" id="PTHR45749">
    <property type="match status" value="1"/>
</dbReference>
<name>A0AAV0YA31_9HEMI</name>
<dbReference type="SUPFAM" id="SSF53098">
    <property type="entry name" value="Ribonuclease H-like"/>
    <property type="match status" value="1"/>
</dbReference>
<evidence type="ECO:0000313" key="2">
    <source>
        <dbReference type="Proteomes" id="UP001160148"/>
    </source>
</evidence>